<proteinExistence type="predicted"/>
<reference evidence="1 2" key="1">
    <citation type="submission" date="2023-12" db="EMBL/GenBank/DDBJ databases">
        <title>Characterization of antibiotic resistance in Aeromonas spp. in hospital effluent.</title>
        <authorList>
            <person name="Negoseki B.R.S."/>
            <person name="Krul D."/>
            <person name="Siqueira A.C."/>
            <person name="Almeida M."/>
            <person name="Mesa D."/>
            <person name="Conte D."/>
            <person name="Dalla-Costa L.M."/>
        </authorList>
    </citation>
    <scope>NUCLEOTIDE SEQUENCE [LARGE SCALE GENOMIC DNA]</scope>
    <source>
        <strain evidence="1 2">36v</strain>
    </source>
</reference>
<sequence length="163" mass="18537">MGYQNLRCMPYLNPLGYRFAIAPKSLFSERNGAVIPWDKLGSDEVAITGAGDYFGWSDTKGDNARELAEKFISRFPEIASRGKGRDWAYVGWLAELVGFLEQGDWVPVVWWETMKDEPETLKALPIWSHGQENFYWDGEESFISPANPEFPLPPAGYVPDLPW</sequence>
<dbReference type="Proteomes" id="UP001304847">
    <property type="component" value="Unassembled WGS sequence"/>
</dbReference>
<name>A0ABU5WDZ3_AERCA</name>
<gene>
    <name evidence="1" type="ORF">VCX44_25640</name>
</gene>
<evidence type="ECO:0000313" key="1">
    <source>
        <dbReference type="EMBL" id="MEA9439061.1"/>
    </source>
</evidence>
<protein>
    <submittedName>
        <fullName evidence="1">Uncharacterized protein</fullName>
    </submittedName>
</protein>
<comment type="caution">
    <text evidence="1">The sequence shown here is derived from an EMBL/GenBank/DDBJ whole genome shotgun (WGS) entry which is preliminary data.</text>
</comment>
<dbReference type="EMBL" id="JAYGOJ010000417">
    <property type="protein sequence ID" value="MEA9439061.1"/>
    <property type="molecule type" value="Genomic_DNA"/>
</dbReference>
<dbReference type="RefSeq" id="WP_323580388.1">
    <property type="nucleotide sequence ID" value="NZ_JAYGOJ010000417.1"/>
</dbReference>
<accession>A0ABU5WDZ3</accession>
<organism evidence="1 2">
    <name type="scientific">Aeromonas caviae</name>
    <name type="common">Aeromonas punctata</name>
    <dbReference type="NCBI Taxonomy" id="648"/>
    <lineage>
        <taxon>Bacteria</taxon>
        <taxon>Pseudomonadati</taxon>
        <taxon>Pseudomonadota</taxon>
        <taxon>Gammaproteobacteria</taxon>
        <taxon>Aeromonadales</taxon>
        <taxon>Aeromonadaceae</taxon>
        <taxon>Aeromonas</taxon>
    </lineage>
</organism>
<evidence type="ECO:0000313" key="2">
    <source>
        <dbReference type="Proteomes" id="UP001304847"/>
    </source>
</evidence>
<keyword evidence="2" id="KW-1185">Reference proteome</keyword>